<comment type="caution">
    <text evidence="1">The sequence shown here is derived from an EMBL/GenBank/DDBJ whole genome shotgun (WGS) entry which is preliminary data.</text>
</comment>
<sequence length="95" mass="10668">MPALLVSESDFVTYRLFFEIKVASKALGVELDFHTEKRIDGVKTDLVVERAGRGVLVLEAKYKKIANRIERLIEPRDPDVVAQAVNYATLGGYPF</sequence>
<evidence type="ECO:0000313" key="1">
    <source>
        <dbReference type="EMBL" id="HFK19684.1"/>
    </source>
</evidence>
<protein>
    <recommendedName>
        <fullName evidence="2">Restriction endonuclease type IV Mrr domain-containing protein</fullName>
    </recommendedName>
</protein>
<dbReference type="AlphaFoldDB" id="A0A7C3EQV0"/>
<dbReference type="EMBL" id="DSTX01000001">
    <property type="protein sequence ID" value="HFK19684.1"/>
    <property type="molecule type" value="Genomic_DNA"/>
</dbReference>
<name>A0A7C3EQV0_9CREN</name>
<gene>
    <name evidence="1" type="ORF">ENS19_00175</name>
</gene>
<organism evidence="1">
    <name type="scientific">Candidatus Methanomethylicus mesodigestus</name>
    <dbReference type="NCBI Taxonomy" id="1867258"/>
    <lineage>
        <taxon>Archaea</taxon>
        <taxon>Thermoproteota</taxon>
        <taxon>Methanosuratincolia</taxon>
        <taxon>Candidatus Methanomethylicales</taxon>
        <taxon>Candidatus Methanomethylicaceae</taxon>
        <taxon>Candidatus Methanomethylicus</taxon>
    </lineage>
</organism>
<accession>A0A7C3EQV0</accession>
<evidence type="ECO:0008006" key="2">
    <source>
        <dbReference type="Google" id="ProtNLM"/>
    </source>
</evidence>
<proteinExistence type="predicted"/>
<reference evidence="1" key="1">
    <citation type="journal article" date="2020" name="mSystems">
        <title>Genome- and Community-Level Interaction Insights into Carbon Utilization and Element Cycling Functions of Hydrothermarchaeota in Hydrothermal Sediment.</title>
        <authorList>
            <person name="Zhou Z."/>
            <person name="Liu Y."/>
            <person name="Xu W."/>
            <person name="Pan J."/>
            <person name="Luo Z.H."/>
            <person name="Li M."/>
        </authorList>
    </citation>
    <scope>NUCLEOTIDE SEQUENCE [LARGE SCALE GENOMIC DNA]</scope>
    <source>
        <strain evidence="1">SpSt-468</strain>
    </source>
</reference>